<dbReference type="PROSITE" id="PS01124">
    <property type="entry name" value="HTH_ARAC_FAMILY_2"/>
    <property type="match status" value="1"/>
</dbReference>
<protein>
    <recommendedName>
        <fullName evidence="2">Stage 0 sporulation protein A homolog</fullName>
    </recommendedName>
</protein>
<comment type="subcellular location">
    <subcellularLocation>
        <location evidence="1">Cytoplasm</location>
    </subcellularLocation>
</comment>
<dbReference type="InterPro" id="IPR011006">
    <property type="entry name" value="CheY-like_superfamily"/>
</dbReference>
<comment type="function">
    <text evidence="9">May play the central regulatory role in sporulation. It may be an element of the effector pathway responsible for the activation of sporulation genes in response to nutritional stress. Spo0A may act in concert with spo0H (a sigma factor) to control the expression of some genes that are critical to the sporulation process.</text>
</comment>
<feature type="domain" description="HTH araC/xylS-type" evidence="11">
    <location>
        <begin position="404"/>
        <end position="506"/>
    </location>
</feature>
<keyword evidence="6" id="KW-0805">Transcription regulation</keyword>
<name>A0A6N7USA9_9FIRM</name>
<dbReference type="CDD" id="cd17536">
    <property type="entry name" value="REC_YesN-like"/>
    <property type="match status" value="1"/>
</dbReference>
<dbReference type="RefSeq" id="WP_154476504.1">
    <property type="nucleotide sequence ID" value="NZ_VULY01000018.1"/>
</dbReference>
<evidence type="ECO:0000256" key="1">
    <source>
        <dbReference type="ARBA" id="ARBA00004496"/>
    </source>
</evidence>
<keyword evidence="7" id="KW-0238">DNA-binding</keyword>
<evidence type="ECO:0000256" key="10">
    <source>
        <dbReference type="PROSITE-ProRule" id="PRU00169"/>
    </source>
</evidence>
<evidence type="ECO:0000256" key="5">
    <source>
        <dbReference type="ARBA" id="ARBA00023012"/>
    </source>
</evidence>
<dbReference type="Proteomes" id="UP000434409">
    <property type="component" value="Unassembled WGS sequence"/>
</dbReference>
<dbReference type="SUPFAM" id="SSF46689">
    <property type="entry name" value="Homeodomain-like"/>
    <property type="match status" value="1"/>
</dbReference>
<dbReference type="InterPro" id="IPR001789">
    <property type="entry name" value="Sig_transdc_resp-reg_receiver"/>
</dbReference>
<dbReference type="EMBL" id="VULY01000018">
    <property type="protein sequence ID" value="MSR93488.1"/>
    <property type="molecule type" value="Genomic_DNA"/>
</dbReference>
<evidence type="ECO:0000256" key="4">
    <source>
        <dbReference type="ARBA" id="ARBA00022553"/>
    </source>
</evidence>
<feature type="domain" description="Response regulatory" evidence="12">
    <location>
        <begin position="3"/>
        <end position="120"/>
    </location>
</feature>
<evidence type="ECO:0000256" key="6">
    <source>
        <dbReference type="ARBA" id="ARBA00023015"/>
    </source>
</evidence>
<dbReference type="GO" id="GO:0000160">
    <property type="term" value="P:phosphorelay signal transduction system"/>
    <property type="evidence" value="ECO:0007669"/>
    <property type="project" value="UniProtKB-KW"/>
</dbReference>
<dbReference type="GO" id="GO:0005737">
    <property type="term" value="C:cytoplasm"/>
    <property type="evidence" value="ECO:0007669"/>
    <property type="project" value="UniProtKB-SubCell"/>
</dbReference>
<evidence type="ECO:0000256" key="2">
    <source>
        <dbReference type="ARBA" id="ARBA00018672"/>
    </source>
</evidence>
<dbReference type="PANTHER" id="PTHR42713">
    <property type="entry name" value="HISTIDINE KINASE-RELATED"/>
    <property type="match status" value="1"/>
</dbReference>
<dbReference type="SUPFAM" id="SSF52172">
    <property type="entry name" value="CheY-like"/>
    <property type="match status" value="1"/>
</dbReference>
<reference evidence="13 14" key="1">
    <citation type="submission" date="2019-08" db="EMBL/GenBank/DDBJ databases">
        <title>In-depth cultivation of the pig gut microbiome towards novel bacterial diversity and tailored functional studies.</title>
        <authorList>
            <person name="Wylensek D."/>
            <person name="Hitch T.C.A."/>
            <person name="Clavel T."/>
        </authorList>
    </citation>
    <scope>NUCLEOTIDE SEQUENCE [LARGE SCALE GENOMIC DNA]</scope>
    <source>
        <strain evidence="13 14">68-1-5</strain>
    </source>
</reference>
<evidence type="ECO:0000256" key="9">
    <source>
        <dbReference type="ARBA" id="ARBA00024867"/>
    </source>
</evidence>
<keyword evidence="4 10" id="KW-0597">Phosphoprotein</keyword>
<keyword evidence="14" id="KW-1185">Reference proteome</keyword>
<dbReference type="Gene3D" id="3.40.50.2300">
    <property type="match status" value="1"/>
</dbReference>
<sequence length="514" mass="59253">MLKLLIVDDERIIRETMATLIDWESLGIQLIGTAKDGIEAYNIILDEYPEIILTDIKMPGLSGLDLIQKISEIHQKAHFIILSGYNEFEYAKEAMKYGVKHYILKPCNENQIIDSINSVKKDYADAMLFSPVMHQSDAHLDVYHSIMVNSLNLCLSAPPHALPLESISRTFSKYFDFIHISYELWYLYYVTPQDYPQILEALQKYKFHAFPHLLMDALYVQNTLILYYPSFAIAPDSVAELLHRFTDDFDVLPEFKHKTSDNLLDVLKELIPHIRRYDTIYYTSSLNAKTATSLNNYQNIIQETQTLVLQVFSPDPSVGKNALTSLLQLLSSISSTDFLKQLSTSIMMTVVTKSRTLDISGMREVLLRLDTETSLPEIKKQIKVYLENHYLSFQSNPVSLSLSSKIKKLVQQHYCNSNLSLKWISENYLFMNVDYLSKKFLQETDCKFSKYLTDYRILKAKEFMLSSNIESIQEIADLVGCGNNPQYFSQIFKKATGHTPSKYIKTLRQPLSEM</sequence>
<keyword evidence="3" id="KW-0963">Cytoplasm</keyword>
<proteinExistence type="predicted"/>
<dbReference type="InterPro" id="IPR018060">
    <property type="entry name" value="HTH_AraC"/>
</dbReference>
<dbReference type="PANTHER" id="PTHR42713:SF3">
    <property type="entry name" value="TRANSCRIPTIONAL REGULATORY PROTEIN HPTR"/>
    <property type="match status" value="1"/>
</dbReference>
<accession>A0A6N7USA9</accession>
<keyword evidence="8" id="KW-0804">Transcription</keyword>
<dbReference type="InterPro" id="IPR009057">
    <property type="entry name" value="Homeodomain-like_sf"/>
</dbReference>
<dbReference type="GO" id="GO:0003700">
    <property type="term" value="F:DNA-binding transcription factor activity"/>
    <property type="evidence" value="ECO:0007669"/>
    <property type="project" value="InterPro"/>
</dbReference>
<dbReference type="InterPro" id="IPR051552">
    <property type="entry name" value="HptR"/>
</dbReference>
<dbReference type="Gene3D" id="1.10.10.60">
    <property type="entry name" value="Homeodomain-like"/>
    <property type="match status" value="2"/>
</dbReference>
<dbReference type="SMART" id="SM00448">
    <property type="entry name" value="REC"/>
    <property type="match status" value="1"/>
</dbReference>
<dbReference type="GO" id="GO:0043565">
    <property type="term" value="F:sequence-specific DNA binding"/>
    <property type="evidence" value="ECO:0007669"/>
    <property type="project" value="InterPro"/>
</dbReference>
<gene>
    <name evidence="13" type="ORF">FYJ34_04200</name>
</gene>
<evidence type="ECO:0000313" key="13">
    <source>
        <dbReference type="EMBL" id="MSR93488.1"/>
    </source>
</evidence>
<organism evidence="13 14">
    <name type="scientific">Suipraeoptans intestinalis</name>
    <dbReference type="NCBI Taxonomy" id="2606628"/>
    <lineage>
        <taxon>Bacteria</taxon>
        <taxon>Bacillati</taxon>
        <taxon>Bacillota</taxon>
        <taxon>Clostridia</taxon>
        <taxon>Lachnospirales</taxon>
        <taxon>Lachnospiraceae</taxon>
        <taxon>Suipraeoptans</taxon>
    </lineage>
</organism>
<dbReference type="Pfam" id="PF12833">
    <property type="entry name" value="HTH_18"/>
    <property type="match status" value="1"/>
</dbReference>
<dbReference type="AlphaFoldDB" id="A0A6N7USA9"/>
<dbReference type="Pfam" id="PF00072">
    <property type="entry name" value="Response_reg"/>
    <property type="match status" value="1"/>
</dbReference>
<evidence type="ECO:0000256" key="8">
    <source>
        <dbReference type="ARBA" id="ARBA00023163"/>
    </source>
</evidence>
<keyword evidence="5" id="KW-0902">Two-component regulatory system</keyword>
<comment type="caution">
    <text evidence="13">The sequence shown here is derived from an EMBL/GenBank/DDBJ whole genome shotgun (WGS) entry which is preliminary data.</text>
</comment>
<evidence type="ECO:0000259" key="11">
    <source>
        <dbReference type="PROSITE" id="PS01124"/>
    </source>
</evidence>
<evidence type="ECO:0000313" key="14">
    <source>
        <dbReference type="Proteomes" id="UP000434409"/>
    </source>
</evidence>
<evidence type="ECO:0000259" key="12">
    <source>
        <dbReference type="PROSITE" id="PS50110"/>
    </source>
</evidence>
<dbReference type="SMART" id="SM00342">
    <property type="entry name" value="HTH_ARAC"/>
    <property type="match status" value="1"/>
</dbReference>
<feature type="modified residue" description="4-aspartylphosphate" evidence="10">
    <location>
        <position position="55"/>
    </location>
</feature>
<evidence type="ECO:0000256" key="3">
    <source>
        <dbReference type="ARBA" id="ARBA00022490"/>
    </source>
</evidence>
<dbReference type="PROSITE" id="PS50110">
    <property type="entry name" value="RESPONSE_REGULATORY"/>
    <property type="match status" value="1"/>
</dbReference>
<evidence type="ECO:0000256" key="7">
    <source>
        <dbReference type="ARBA" id="ARBA00023125"/>
    </source>
</evidence>